<reference evidence="4" key="1">
    <citation type="submission" date="2016-10" db="EMBL/GenBank/DDBJ databases">
        <authorList>
            <person name="Varghese N."/>
            <person name="Submissions S."/>
        </authorList>
    </citation>
    <scope>NUCLEOTIDE SEQUENCE [LARGE SCALE GENOMIC DNA]</scope>
    <source>
        <strain evidence="4">DSM 19110</strain>
    </source>
</reference>
<evidence type="ECO:0000313" key="4">
    <source>
        <dbReference type="Proteomes" id="UP000183200"/>
    </source>
</evidence>
<evidence type="ECO:0000313" key="3">
    <source>
        <dbReference type="EMBL" id="SDL81857.1"/>
    </source>
</evidence>
<dbReference type="AlphaFoldDB" id="A0A1G9N6W2"/>
<evidence type="ECO:0000259" key="2">
    <source>
        <dbReference type="Pfam" id="PF11827"/>
    </source>
</evidence>
<dbReference type="InterPro" id="IPR021782">
    <property type="entry name" value="DUF3347"/>
</dbReference>
<dbReference type="Pfam" id="PF11827">
    <property type="entry name" value="DUF3347"/>
    <property type="match status" value="1"/>
</dbReference>
<dbReference type="OrthoDB" id="5513217at2"/>
<accession>A0A1G9N6W2</accession>
<feature type="compositionally biased region" description="Polar residues" evidence="1">
    <location>
        <begin position="23"/>
        <end position="43"/>
    </location>
</feature>
<feature type="domain" description="DUF3347" evidence="2">
    <location>
        <begin position="54"/>
        <end position="146"/>
    </location>
</feature>
<dbReference type="RefSeq" id="WP_074605127.1">
    <property type="nucleotide sequence ID" value="NZ_FNGY01000002.1"/>
</dbReference>
<keyword evidence="4" id="KW-1185">Reference proteome</keyword>
<feature type="region of interest" description="Disordered" evidence="1">
    <location>
        <begin position="23"/>
        <end position="45"/>
    </location>
</feature>
<dbReference type="EMBL" id="FNGY01000002">
    <property type="protein sequence ID" value="SDL81857.1"/>
    <property type="molecule type" value="Genomic_DNA"/>
</dbReference>
<proteinExistence type="predicted"/>
<gene>
    <name evidence="3" type="ORF">SAMN05421820_102225</name>
</gene>
<protein>
    <recommendedName>
        <fullName evidence="2">DUF3347 domain-containing protein</fullName>
    </recommendedName>
</protein>
<dbReference type="STRING" id="430522.BFS30_16970"/>
<name>A0A1G9N6W2_9SPHI</name>
<dbReference type="PROSITE" id="PS51257">
    <property type="entry name" value="PROKAR_LIPOPROTEIN"/>
    <property type="match status" value="1"/>
</dbReference>
<organism evidence="3 4">
    <name type="scientific">Pedobacter steynii</name>
    <dbReference type="NCBI Taxonomy" id="430522"/>
    <lineage>
        <taxon>Bacteria</taxon>
        <taxon>Pseudomonadati</taxon>
        <taxon>Bacteroidota</taxon>
        <taxon>Sphingobacteriia</taxon>
        <taxon>Sphingobacteriales</taxon>
        <taxon>Sphingobacteriaceae</taxon>
        <taxon>Pedobacter</taxon>
    </lineage>
</organism>
<evidence type="ECO:0000256" key="1">
    <source>
        <dbReference type="SAM" id="MobiDB-lite"/>
    </source>
</evidence>
<sequence>MKLFIFSTLLATLFLAACSNSNPTTSPADATQNTDTTASVISSEKTKPAPADEIINGYLQLKNALAADDDKAAAEAGNVMTKAMASFDKSAISADQAKIYNDIEAGVKEHAEHIGENVGNLHHQREHFESLSQDIYDLAKAVGTGKKLYFDHCPMYNDNKGANWLSETKEIRNPYLGKSMLDCGSVKEELN</sequence>
<dbReference type="Proteomes" id="UP000183200">
    <property type="component" value="Unassembled WGS sequence"/>
</dbReference>